<dbReference type="SUPFAM" id="SSF160719">
    <property type="entry name" value="gpW/gp25-like"/>
    <property type="match status" value="1"/>
</dbReference>
<sequence length="135" mass="15441">MNTDQSFLGNGWSFPISFQQTGDVEMASEEADIRQSLQILLGTRQGERVMQPRYGCNLDVLLFEPLTTSMLAYVKDLIQTAILYYEPRIELNTIKITQVDELTGLLLISLDYTILSTNSRYNLVYPFYLNEGTIK</sequence>
<dbReference type="STRING" id="408074.SAMN05660909_02047"/>
<dbReference type="AlphaFoldDB" id="A0A1H4BCA1"/>
<evidence type="ECO:0000259" key="1">
    <source>
        <dbReference type="Pfam" id="PF04965"/>
    </source>
</evidence>
<dbReference type="RefSeq" id="WP_089761245.1">
    <property type="nucleotide sequence ID" value="NZ_BKAT01000037.1"/>
</dbReference>
<name>A0A1H4BCA1_9BACT</name>
<dbReference type="InterPro" id="IPR007048">
    <property type="entry name" value="IraD/Gp25-like"/>
</dbReference>
<dbReference type="Pfam" id="PF04965">
    <property type="entry name" value="GPW_gp25"/>
    <property type="match status" value="1"/>
</dbReference>
<evidence type="ECO:0000313" key="3">
    <source>
        <dbReference type="Proteomes" id="UP000199656"/>
    </source>
</evidence>
<organism evidence="2 3">
    <name type="scientific">Chitinophaga terrae</name>
    <name type="common">ex Kim and Jung 2007</name>
    <dbReference type="NCBI Taxonomy" id="408074"/>
    <lineage>
        <taxon>Bacteria</taxon>
        <taxon>Pseudomonadati</taxon>
        <taxon>Bacteroidota</taxon>
        <taxon>Chitinophagia</taxon>
        <taxon>Chitinophagales</taxon>
        <taxon>Chitinophagaceae</taxon>
        <taxon>Chitinophaga</taxon>
    </lineage>
</organism>
<dbReference type="OrthoDB" id="9802846at2"/>
<dbReference type="EMBL" id="FNRL01000007">
    <property type="protein sequence ID" value="SEA45803.1"/>
    <property type="molecule type" value="Genomic_DNA"/>
</dbReference>
<keyword evidence="3" id="KW-1185">Reference proteome</keyword>
<evidence type="ECO:0000313" key="2">
    <source>
        <dbReference type="EMBL" id="SEA45803.1"/>
    </source>
</evidence>
<protein>
    <recommendedName>
        <fullName evidence="1">IraD/Gp25-like domain-containing protein</fullName>
    </recommendedName>
</protein>
<gene>
    <name evidence="2" type="ORF">SAMN05660909_02047</name>
</gene>
<accession>A0A1H4BCA1</accession>
<dbReference type="Gene3D" id="3.10.450.40">
    <property type="match status" value="1"/>
</dbReference>
<reference evidence="3" key="1">
    <citation type="submission" date="2016-10" db="EMBL/GenBank/DDBJ databases">
        <authorList>
            <person name="Varghese N."/>
            <person name="Submissions S."/>
        </authorList>
    </citation>
    <scope>NUCLEOTIDE SEQUENCE [LARGE SCALE GENOMIC DNA]</scope>
    <source>
        <strain evidence="3">DSM 23920</strain>
    </source>
</reference>
<proteinExistence type="predicted"/>
<feature type="domain" description="IraD/Gp25-like" evidence="1">
    <location>
        <begin position="28"/>
        <end position="118"/>
    </location>
</feature>
<dbReference type="Proteomes" id="UP000199656">
    <property type="component" value="Unassembled WGS sequence"/>
</dbReference>